<evidence type="ECO:0000256" key="3">
    <source>
        <dbReference type="SAM" id="SignalP"/>
    </source>
</evidence>
<feature type="domain" description="Immunoglobulin" evidence="4">
    <location>
        <begin position="450"/>
        <end position="551"/>
    </location>
</feature>
<keyword evidence="2" id="KW-1133">Transmembrane helix</keyword>
<dbReference type="Gene3D" id="2.60.40.10">
    <property type="entry name" value="Immunoglobulins"/>
    <property type="match status" value="1"/>
</dbReference>
<keyword evidence="2" id="KW-0472">Membrane</keyword>
<name>A0AAD7YR76_MYTSE</name>
<keyword evidence="6" id="KW-1185">Reference proteome</keyword>
<protein>
    <recommendedName>
        <fullName evidence="4">Immunoglobulin domain-containing protein</fullName>
    </recommendedName>
</protein>
<dbReference type="EMBL" id="JARGEI010000010">
    <property type="protein sequence ID" value="KAJ8725093.1"/>
    <property type="molecule type" value="Genomic_DNA"/>
</dbReference>
<feature type="domain" description="Immunoglobulin" evidence="4">
    <location>
        <begin position="356"/>
        <end position="443"/>
    </location>
</feature>
<dbReference type="InterPro" id="IPR036179">
    <property type="entry name" value="Ig-like_dom_sf"/>
</dbReference>
<dbReference type="PANTHER" id="PTHR11422">
    <property type="entry name" value="T-CELL SURFACE GLYCOPROTEIN CD4"/>
    <property type="match status" value="1"/>
</dbReference>
<gene>
    <name evidence="5" type="ORF">PYW07_016051</name>
</gene>
<feature type="chain" id="PRO_5042186178" description="Immunoglobulin domain-containing protein" evidence="3">
    <location>
        <begin position="22"/>
        <end position="651"/>
    </location>
</feature>
<sequence>MLAKDFPWLVILLVLFYLYNGRTQIASYDVRLANLLHMQQGIGWPLHLYVATGHDALMKLSERLENQQTCEVTTPGGVTFNVQKPPSNRYEAWSDGCGVRVKNVIPSDIGRWRMTATKGNNSITGWSEVHVTDHISSYTPDTISLTDGQKQTLVDLSSLNNSYCLVTQPFTESSLVAGHCRVTLDRTTRAVQGRWGVLLGIPGRVQELQVDTTVAVEAERLDVGYVREADTNKLHLYCNILHTAKNITFCRFQKSTEEAGFNVMDGLSDGRYSYYGHGFSKRECGLTIEAVTAEDYGIWRCTLGVIERVGNTVHQLTPMQALVTVPVDGGKQIRRDIQRSKEENERRKIFVQKHTNLTILVRADASLLYCWFQHPNGSQLSPVQRQIDDSQAFWYTGENLQVGDCGITFANVTSEDAGTWTCHMGYKYELGVELTDQIDVQVTGPLAANKLEVGAEVGGTATLYCHTSSGRRPLDYCRFLSPNGIGMSLDSTVDAQHAILGRFYFTPDRSLNYGDCSLTISTVTQEDIGEWTCAALLHDHLAESKATVQLHAITTRVPQLKAGLVGAAIGVAFLAMVLAVVVWFKKGRPVPAIPWTWSNPLQRFSQARSDNDSLGMEVRVEQEDRRSSDSTTSSNEIEIRPVIETVQRIGQ</sequence>
<keyword evidence="2" id="KW-0812">Transmembrane</keyword>
<dbReference type="SUPFAM" id="SSF48726">
    <property type="entry name" value="Immunoglobulin"/>
    <property type="match status" value="2"/>
</dbReference>
<dbReference type="Proteomes" id="UP001231518">
    <property type="component" value="Chromosome 7"/>
</dbReference>
<dbReference type="AlphaFoldDB" id="A0AAD7YR76"/>
<feature type="domain" description="Immunoglobulin" evidence="4">
    <location>
        <begin position="45"/>
        <end position="134"/>
    </location>
</feature>
<proteinExistence type="predicted"/>
<evidence type="ECO:0000259" key="4">
    <source>
        <dbReference type="SMART" id="SM00409"/>
    </source>
</evidence>
<dbReference type="InterPro" id="IPR013783">
    <property type="entry name" value="Ig-like_fold"/>
</dbReference>
<dbReference type="SMART" id="SM00409">
    <property type="entry name" value="IG"/>
    <property type="match status" value="4"/>
</dbReference>
<evidence type="ECO:0000313" key="5">
    <source>
        <dbReference type="EMBL" id="KAJ8725093.1"/>
    </source>
</evidence>
<reference evidence="5" key="1">
    <citation type="submission" date="2023-03" db="EMBL/GenBank/DDBJ databases">
        <title>Chromosome-level genomes of two armyworms, Mythimna separata and Mythimna loreyi, provide insights into the biosynthesis and reception of sex pheromones.</title>
        <authorList>
            <person name="Zhao H."/>
        </authorList>
    </citation>
    <scope>NUCLEOTIDE SEQUENCE</scope>
    <source>
        <strain evidence="5">BeijingLab</strain>
        <tissue evidence="5">Pupa</tissue>
    </source>
</reference>
<evidence type="ECO:0000256" key="2">
    <source>
        <dbReference type="SAM" id="Phobius"/>
    </source>
</evidence>
<feature type="transmembrane region" description="Helical" evidence="2">
    <location>
        <begin position="562"/>
        <end position="584"/>
    </location>
</feature>
<evidence type="ECO:0000256" key="1">
    <source>
        <dbReference type="SAM" id="MobiDB-lite"/>
    </source>
</evidence>
<organism evidence="5 6">
    <name type="scientific">Mythimna separata</name>
    <name type="common">Oriental armyworm</name>
    <name type="synonym">Pseudaletia separata</name>
    <dbReference type="NCBI Taxonomy" id="271217"/>
    <lineage>
        <taxon>Eukaryota</taxon>
        <taxon>Metazoa</taxon>
        <taxon>Ecdysozoa</taxon>
        <taxon>Arthropoda</taxon>
        <taxon>Hexapoda</taxon>
        <taxon>Insecta</taxon>
        <taxon>Pterygota</taxon>
        <taxon>Neoptera</taxon>
        <taxon>Endopterygota</taxon>
        <taxon>Lepidoptera</taxon>
        <taxon>Glossata</taxon>
        <taxon>Ditrysia</taxon>
        <taxon>Noctuoidea</taxon>
        <taxon>Noctuidae</taxon>
        <taxon>Noctuinae</taxon>
        <taxon>Hadenini</taxon>
        <taxon>Mythimna</taxon>
    </lineage>
</organism>
<comment type="caution">
    <text evidence="5">The sequence shown here is derived from an EMBL/GenBank/DDBJ whole genome shotgun (WGS) entry which is preliminary data.</text>
</comment>
<evidence type="ECO:0000313" key="6">
    <source>
        <dbReference type="Proteomes" id="UP001231518"/>
    </source>
</evidence>
<keyword evidence="3" id="KW-0732">Signal</keyword>
<feature type="signal peptide" evidence="3">
    <location>
        <begin position="1"/>
        <end position="21"/>
    </location>
</feature>
<feature type="region of interest" description="Disordered" evidence="1">
    <location>
        <begin position="613"/>
        <end position="637"/>
    </location>
</feature>
<accession>A0AAD7YR76</accession>
<dbReference type="InterPro" id="IPR003599">
    <property type="entry name" value="Ig_sub"/>
</dbReference>
<feature type="compositionally biased region" description="Basic and acidic residues" evidence="1">
    <location>
        <begin position="618"/>
        <end position="628"/>
    </location>
</feature>
<feature type="domain" description="Immunoglobulin" evidence="4">
    <location>
        <begin position="223"/>
        <end position="326"/>
    </location>
</feature>